<proteinExistence type="predicted"/>
<reference evidence="1 2" key="1">
    <citation type="submission" date="2024-10" db="EMBL/GenBank/DDBJ databases">
        <title>The Natural Products Discovery Center: Release of the First 8490 Sequenced Strains for Exploring Actinobacteria Biosynthetic Diversity.</title>
        <authorList>
            <person name="Kalkreuter E."/>
            <person name="Kautsar S.A."/>
            <person name="Yang D."/>
            <person name="Bader C.D."/>
            <person name="Teijaro C.N."/>
            <person name="Fluegel L."/>
            <person name="Davis C.M."/>
            <person name="Simpson J.R."/>
            <person name="Lauterbach L."/>
            <person name="Steele A.D."/>
            <person name="Gui C."/>
            <person name="Meng S."/>
            <person name="Li G."/>
            <person name="Viehrig K."/>
            <person name="Ye F."/>
            <person name="Su P."/>
            <person name="Kiefer A.F."/>
            <person name="Nichols A."/>
            <person name="Cepeda A.J."/>
            <person name="Yan W."/>
            <person name="Fan B."/>
            <person name="Jiang Y."/>
            <person name="Adhikari A."/>
            <person name="Zheng C.-J."/>
            <person name="Schuster L."/>
            <person name="Cowan T.M."/>
            <person name="Smanski M.J."/>
            <person name="Chevrette M.G."/>
            <person name="De Carvalho L.P.S."/>
            <person name="Shen B."/>
        </authorList>
    </citation>
    <scope>NUCLEOTIDE SEQUENCE [LARGE SCALE GENOMIC DNA]</scope>
    <source>
        <strain evidence="1 2">NPDC020602</strain>
    </source>
</reference>
<dbReference type="PIRSF" id="PIRSF028743">
    <property type="entry name" value="GvpO_protein"/>
    <property type="match status" value="1"/>
</dbReference>
<dbReference type="Pfam" id="PF05800">
    <property type="entry name" value="GvpO"/>
    <property type="match status" value="1"/>
</dbReference>
<sequence length="101" mass="10890">MTDDSKGGTADATAGGRCDIATVMRRASGQLADLLRCEPGSVSAVKGTGEGWSADVEVVELEKVPDTMSVMATYHVELDAEGRLVAYERVRRYARGQIDRR</sequence>
<dbReference type="EMBL" id="JBIRUI010000011">
    <property type="protein sequence ID" value="MFI1716564.1"/>
    <property type="molecule type" value="Genomic_DNA"/>
</dbReference>
<comment type="caution">
    <text evidence="1">The sequence shown here is derived from an EMBL/GenBank/DDBJ whole genome shotgun (WGS) entry which is preliminary data.</text>
</comment>
<dbReference type="InterPro" id="IPR008634">
    <property type="entry name" value="Gas-vesicle_GvpO"/>
</dbReference>
<evidence type="ECO:0000313" key="2">
    <source>
        <dbReference type="Proteomes" id="UP001611339"/>
    </source>
</evidence>
<accession>A0ABW7UCM2</accession>
<name>A0ABW7UCM2_9ACTN</name>
<evidence type="ECO:0000313" key="1">
    <source>
        <dbReference type="EMBL" id="MFI1716564.1"/>
    </source>
</evidence>
<dbReference type="RefSeq" id="WP_123458594.1">
    <property type="nucleotide sequence ID" value="NZ_JBEYXG010000066.1"/>
</dbReference>
<dbReference type="Proteomes" id="UP001611339">
    <property type="component" value="Unassembled WGS sequence"/>
</dbReference>
<organism evidence="1 2">
    <name type="scientific">Streptomyces litmocidini</name>
    <dbReference type="NCBI Taxonomy" id="67318"/>
    <lineage>
        <taxon>Bacteria</taxon>
        <taxon>Bacillati</taxon>
        <taxon>Actinomycetota</taxon>
        <taxon>Actinomycetes</taxon>
        <taxon>Kitasatosporales</taxon>
        <taxon>Streptomycetaceae</taxon>
        <taxon>Streptomyces</taxon>
    </lineage>
</organism>
<protein>
    <submittedName>
        <fullName evidence="1">Gas vesicle protein</fullName>
    </submittedName>
</protein>
<keyword evidence="2" id="KW-1185">Reference proteome</keyword>
<gene>
    <name evidence="1" type="ORF">ACH407_23690</name>
</gene>